<organism evidence="11 12">
    <name type="scientific">Granulibacter bethesdensis</name>
    <dbReference type="NCBI Taxonomy" id="364410"/>
    <lineage>
        <taxon>Bacteria</taxon>
        <taxon>Pseudomonadati</taxon>
        <taxon>Pseudomonadota</taxon>
        <taxon>Alphaproteobacteria</taxon>
        <taxon>Acetobacterales</taxon>
        <taxon>Acetobacteraceae</taxon>
        <taxon>Granulibacter</taxon>
    </lineage>
</organism>
<feature type="transmembrane region" description="Helical" evidence="9">
    <location>
        <begin position="1034"/>
        <end position="1056"/>
    </location>
</feature>
<reference evidence="12" key="1">
    <citation type="submission" date="2016-11" db="EMBL/GenBank/DDBJ databases">
        <title>Comparative genomic and phenotypic analysis of Granulibacter bethesdensis clinical isolates from patients with chronic granulomatous disease.</title>
        <authorList>
            <person name="Zarember K.A."/>
            <person name="Porcella S.F."/>
            <person name="Chu J."/>
            <person name="Ding L."/>
            <person name="Dahlstrom E."/>
            <person name="Barbian K."/>
            <person name="Martens C."/>
            <person name="Sykora L."/>
            <person name="Kramer S."/>
            <person name="Pettinato A.M."/>
            <person name="Hong H."/>
            <person name="Wald G."/>
            <person name="Berg L.J."/>
            <person name="Rogge L.S."/>
            <person name="Greenberg D.E."/>
            <person name="Falcone E.L."/>
            <person name="Neves J.F."/>
            <person name="Simoes M.J."/>
            <person name="Casal M."/>
            <person name="Rodriguez-Lopez F.C."/>
            <person name="Zelazny A."/>
            <person name="Gallin J.I."/>
            <person name="Holland S.M."/>
        </authorList>
    </citation>
    <scope>NUCLEOTIDE SEQUENCE [LARGE SCALE GENOMIC DNA]</scope>
    <source>
        <strain evidence="12">NIH9.1</strain>
    </source>
</reference>
<feature type="transmembrane region" description="Helical" evidence="9">
    <location>
        <begin position="1002"/>
        <end position="1022"/>
    </location>
</feature>
<dbReference type="FunFam" id="1.20.1640.10:FF:000001">
    <property type="entry name" value="Efflux pump membrane transporter"/>
    <property type="match status" value="1"/>
</dbReference>
<dbReference type="Gene3D" id="3.30.70.1440">
    <property type="entry name" value="Multidrug efflux transporter AcrB pore domain"/>
    <property type="match status" value="1"/>
</dbReference>
<evidence type="ECO:0000256" key="9">
    <source>
        <dbReference type="RuleBase" id="RU364070"/>
    </source>
</evidence>
<dbReference type="EMBL" id="CP018191">
    <property type="protein sequence ID" value="APH54826.1"/>
    <property type="molecule type" value="Genomic_DNA"/>
</dbReference>
<evidence type="ECO:0000256" key="1">
    <source>
        <dbReference type="ARBA" id="ARBA00004429"/>
    </source>
</evidence>
<feature type="transmembrane region" description="Helical" evidence="9">
    <location>
        <begin position="493"/>
        <end position="520"/>
    </location>
</feature>
<dbReference type="InterPro" id="IPR000731">
    <property type="entry name" value="SSD"/>
</dbReference>
<name>A0AAC9K7I2_9PROT</name>
<feature type="transmembrane region" description="Helical" evidence="9">
    <location>
        <begin position="561"/>
        <end position="582"/>
    </location>
</feature>
<feature type="transmembrane region" description="Helical" evidence="9">
    <location>
        <begin position="367"/>
        <end position="383"/>
    </location>
</feature>
<comment type="subcellular location">
    <subcellularLocation>
        <location evidence="1 9">Cell inner membrane</location>
        <topology evidence="1 9">Multi-pass membrane protein</topology>
    </subcellularLocation>
</comment>
<dbReference type="Gene3D" id="1.20.1640.10">
    <property type="entry name" value="Multidrug efflux transporter AcrB transmembrane domain"/>
    <property type="match status" value="2"/>
</dbReference>
<feature type="transmembrane region" description="Helical" evidence="9">
    <location>
        <begin position="902"/>
        <end position="920"/>
    </location>
</feature>
<evidence type="ECO:0000256" key="2">
    <source>
        <dbReference type="ARBA" id="ARBA00010942"/>
    </source>
</evidence>
<proteinExistence type="inferred from homology"/>
<feature type="domain" description="SSD" evidence="10">
    <location>
        <begin position="389"/>
        <end position="518"/>
    </location>
</feature>
<evidence type="ECO:0000313" key="12">
    <source>
        <dbReference type="Proteomes" id="UP000182373"/>
    </source>
</evidence>
<dbReference type="PANTHER" id="PTHR32063:SF11">
    <property type="entry name" value="CATION OR DRUG EFFLUX SYSTEM PROTEIN"/>
    <property type="match status" value="1"/>
</dbReference>
<feature type="transmembrane region" description="Helical" evidence="9">
    <location>
        <begin position="927"/>
        <end position="947"/>
    </location>
</feature>
<dbReference type="InterPro" id="IPR027463">
    <property type="entry name" value="AcrB_DN_DC_subdom"/>
</dbReference>
<dbReference type="PANTHER" id="PTHR32063">
    <property type="match status" value="1"/>
</dbReference>
<dbReference type="Gene3D" id="3.30.70.1320">
    <property type="entry name" value="Multidrug efflux transporter AcrB pore domain like"/>
    <property type="match status" value="1"/>
</dbReference>
<dbReference type="Pfam" id="PF00873">
    <property type="entry name" value="ACR_tran"/>
    <property type="match status" value="1"/>
</dbReference>
<dbReference type="PRINTS" id="PR00702">
    <property type="entry name" value="ACRIFLAVINRP"/>
</dbReference>
<keyword evidence="3 9" id="KW-0813">Transport</keyword>
<evidence type="ECO:0000259" key="10">
    <source>
        <dbReference type="PROSITE" id="PS50156"/>
    </source>
</evidence>
<gene>
    <name evidence="11" type="ORF">GbCGDNIH9_1542</name>
</gene>
<dbReference type="Gene3D" id="3.30.2090.10">
    <property type="entry name" value="Multidrug efflux transporter AcrB TolC docking domain, DN and DC subdomains"/>
    <property type="match status" value="2"/>
</dbReference>
<sequence>MRYAWFPASRPARTDRGSRDIMRFSHTFIDRPILASVVSIFITLIGLGALFALPVEQYPDIVPPTVQISTSYPGASAEVVDQSVATPLQQQINGVENMLYMSSQSTGDGKLSLTVTFRLGTDLNMAQVLTQNRVTQALPRLPDQVQRLGVTVQKVTPSILLVVHLVSPDESRDQLYLSNYATLHVKDVLARLPGVGNVQLFGGRDYAMRIWLDPDKAAAHDVTAEEIVSALRAQNIQVSAGVLNQQPTPSAAAYELNVQTLGRLHTAEEFADIIVKNDRQGHIVRIRDIGRAEVGSQDYSSAAYLDLGEAIPLAIYAQPGANSLTVDEEVKEAMKILSKDFPPGIAYTIQYDPTEFISKSVHEVEDTILIAILLVVGVVILFLQTWRASLVPVIAIPVSLIGTFTVLALFGITLNNLSLFGLVLAVGIVVDDAIVVVENVERNLRAGMSPSEAAHRTMDEVGGALIAIALTLCAVFVPSAFLSGITGAFFRQFAVTIAASTVISAIVSLTLSPALCAVLFRPHDHHTPRGTIFSRLVGRGFALFNRGFDWLSDRYGRLTRVLLRGVGLVMLVYAGLIALTGFQFSRAPTGFIPDQDKSYLVTLIQLPPGASLDRTKQAVREVTKIILETPGVSHAVPFAGLDIASSTNASNAATVFSTLRDFDEREKKGLSAPVILKDMQRRLSVVKDAFVLTVAPPPVEGIGEAGGFKLMVQDRTGVSAKELEQAAQQLVAAARKDPALAGIFMLFNTGTPSVYADIDRQKAEKVGMTPGDVFGAMQLYLGSTYINDFNYLGRTYQVVAQADGPFRRTSDDIGRLKARNASGHMVPIGTVARFADTTSPYRMPRYNLYPSAEIMGGAAPGVSSGTALAHMERLAEQVLPHGFGVEWTELAYQQQMKGTPTLLVFGAAALFVFLVLAAQYESWKLPLAVVLIVPMCLLAAVTGLLWRGMAIDILAQIGFVVLVGLAAKNAILIVEFARQAEDEGANPAAAAEHAARTRLRPILMTSLAFILGVLPLVVATGAGAEMRQSLGTTVFAGMLGVTGFGLLLTPSFYTLVARIGRQRGRPS</sequence>
<evidence type="ECO:0000313" key="11">
    <source>
        <dbReference type="EMBL" id="APH54826.1"/>
    </source>
</evidence>
<dbReference type="SUPFAM" id="SSF82714">
    <property type="entry name" value="Multidrug efflux transporter AcrB TolC docking domain, DN and DC subdomains"/>
    <property type="match status" value="2"/>
</dbReference>
<evidence type="ECO:0000256" key="6">
    <source>
        <dbReference type="ARBA" id="ARBA00022692"/>
    </source>
</evidence>
<dbReference type="SUPFAM" id="SSF82866">
    <property type="entry name" value="Multidrug efflux transporter AcrB transmembrane domain"/>
    <property type="match status" value="2"/>
</dbReference>
<keyword evidence="6 9" id="KW-0812">Transmembrane</keyword>
<feature type="transmembrane region" description="Helical" evidence="9">
    <location>
        <begin position="418"/>
        <end position="440"/>
    </location>
</feature>
<dbReference type="GO" id="GO:0015562">
    <property type="term" value="F:efflux transmembrane transporter activity"/>
    <property type="evidence" value="ECO:0007669"/>
    <property type="project" value="InterPro"/>
</dbReference>
<keyword evidence="7 9" id="KW-1133">Transmembrane helix</keyword>
<protein>
    <recommendedName>
        <fullName evidence="9">Efflux pump membrane transporter</fullName>
    </recommendedName>
</protein>
<dbReference type="GO" id="GO:0042910">
    <property type="term" value="F:xenobiotic transmembrane transporter activity"/>
    <property type="evidence" value="ECO:0007669"/>
    <property type="project" value="TreeGrafter"/>
</dbReference>
<feature type="transmembrane region" description="Helical" evidence="9">
    <location>
        <begin position="461"/>
        <end position="481"/>
    </location>
</feature>
<dbReference type="InterPro" id="IPR004764">
    <property type="entry name" value="MdtF-like"/>
</dbReference>
<evidence type="ECO:0000256" key="8">
    <source>
        <dbReference type="ARBA" id="ARBA00023136"/>
    </source>
</evidence>
<evidence type="ECO:0000256" key="7">
    <source>
        <dbReference type="ARBA" id="ARBA00022989"/>
    </source>
</evidence>
<evidence type="ECO:0000256" key="4">
    <source>
        <dbReference type="ARBA" id="ARBA00022475"/>
    </source>
</evidence>
<feature type="transmembrane region" description="Helical" evidence="9">
    <location>
        <begin position="33"/>
        <end position="53"/>
    </location>
</feature>
<dbReference type="NCBIfam" id="NF000282">
    <property type="entry name" value="RND_permease_1"/>
    <property type="match status" value="1"/>
</dbReference>
<dbReference type="AlphaFoldDB" id="A0AAC9K7I2"/>
<dbReference type="SUPFAM" id="SSF82693">
    <property type="entry name" value="Multidrug efflux transporter AcrB pore domain, PN1, PN2, PC1 and PC2 subdomains"/>
    <property type="match status" value="4"/>
</dbReference>
<keyword evidence="8 9" id="KW-0472">Membrane</keyword>
<feature type="transmembrane region" description="Helical" evidence="9">
    <location>
        <begin position="953"/>
        <end position="974"/>
    </location>
</feature>
<dbReference type="InterPro" id="IPR001036">
    <property type="entry name" value="Acrflvin-R"/>
</dbReference>
<keyword evidence="4" id="KW-1003">Cell membrane</keyword>
<keyword evidence="5 9" id="KW-0997">Cell inner membrane</keyword>
<dbReference type="Gene3D" id="3.30.70.1430">
    <property type="entry name" value="Multidrug efflux transporter AcrB pore domain"/>
    <property type="match status" value="2"/>
</dbReference>
<comment type="similarity">
    <text evidence="2 9">Belongs to the resistance-nodulation-cell division (RND) (TC 2.A.6) family.</text>
</comment>
<dbReference type="NCBIfam" id="TIGR00915">
    <property type="entry name" value="2A0602"/>
    <property type="match status" value="1"/>
</dbReference>
<dbReference type="GO" id="GO:0005886">
    <property type="term" value="C:plasma membrane"/>
    <property type="evidence" value="ECO:0007669"/>
    <property type="project" value="UniProtKB-SubCell"/>
</dbReference>
<dbReference type="GO" id="GO:0009636">
    <property type="term" value="P:response to toxic substance"/>
    <property type="evidence" value="ECO:0007669"/>
    <property type="project" value="UniProtKB-ARBA"/>
</dbReference>
<dbReference type="FunFam" id="3.30.70.1430:FF:000001">
    <property type="entry name" value="Efflux pump membrane transporter"/>
    <property type="match status" value="1"/>
</dbReference>
<dbReference type="Proteomes" id="UP000182373">
    <property type="component" value="Chromosome"/>
</dbReference>
<evidence type="ECO:0000256" key="3">
    <source>
        <dbReference type="ARBA" id="ARBA00022448"/>
    </source>
</evidence>
<dbReference type="PROSITE" id="PS50156">
    <property type="entry name" value="SSD"/>
    <property type="match status" value="1"/>
</dbReference>
<accession>A0AAC9K7I2</accession>
<feature type="transmembrane region" description="Helical" evidence="9">
    <location>
        <begin position="390"/>
        <end position="412"/>
    </location>
</feature>
<evidence type="ECO:0000256" key="5">
    <source>
        <dbReference type="ARBA" id="ARBA00022519"/>
    </source>
</evidence>